<evidence type="ECO:0000256" key="10">
    <source>
        <dbReference type="RuleBase" id="RU367032"/>
    </source>
</evidence>
<proteinExistence type="inferred from homology"/>
<dbReference type="HOGENOM" id="CLU_023938_0_0_1"/>
<feature type="domain" description="Peroxisome membrane anchor protein Pex14p N-terminal" evidence="13">
    <location>
        <begin position="29"/>
        <end position="74"/>
    </location>
</feature>
<dbReference type="AlphaFoldDB" id="R9PDT8"/>
<evidence type="ECO:0000256" key="2">
    <source>
        <dbReference type="ARBA" id="ARBA00022448"/>
    </source>
</evidence>
<comment type="function">
    <text evidence="10">Component of the PEX13-PEX14 docking complex, a translocon channel that specifically mediates the import of peroxisomal cargo proteins bound to PEX5 receptor. The PEX13-PEX14 docking complex forms a large import pore which can be opened to a diameter of about 9 nm. Mechanistically, PEX5 receptor along with cargo proteins associates with the PEX14 subunit of the PEX13-PEX14 docking complex in the cytosol, leading to the insertion of the receptor into the organelle membrane with the concomitant translocation of the cargo into the peroxisome matrix.</text>
</comment>
<evidence type="ECO:0000256" key="7">
    <source>
        <dbReference type="ARBA" id="ARBA00029502"/>
    </source>
</evidence>
<dbReference type="RefSeq" id="XP_012193108.1">
    <property type="nucleotide sequence ID" value="XM_012337718.1"/>
</dbReference>
<feature type="region of interest" description="Disordered" evidence="11">
    <location>
        <begin position="339"/>
        <end position="417"/>
    </location>
</feature>
<keyword evidence="12" id="KW-1133">Transmembrane helix</keyword>
<evidence type="ECO:0000256" key="5">
    <source>
        <dbReference type="ARBA" id="ARBA00023136"/>
    </source>
</evidence>
<dbReference type="GeneID" id="24112387"/>
<comment type="similarity">
    <text evidence="1 10">Belongs to the peroxin-14 family.</text>
</comment>
<evidence type="ECO:0000313" key="15">
    <source>
        <dbReference type="Proteomes" id="UP000014071"/>
    </source>
</evidence>
<evidence type="ECO:0000256" key="4">
    <source>
        <dbReference type="ARBA" id="ARBA00023010"/>
    </source>
</evidence>
<dbReference type="PANTHER" id="PTHR23058">
    <property type="entry name" value="PEROXISOMAL MEMBRANE PROTEIN PEX14"/>
    <property type="match status" value="1"/>
</dbReference>
<feature type="region of interest" description="Disordered" evidence="11">
    <location>
        <begin position="1"/>
        <end position="31"/>
    </location>
</feature>
<evidence type="ECO:0000313" key="14">
    <source>
        <dbReference type="EMBL" id="GAC99521.1"/>
    </source>
</evidence>
<evidence type="ECO:0000256" key="6">
    <source>
        <dbReference type="ARBA" id="ARBA00023140"/>
    </source>
</evidence>
<dbReference type="Gene3D" id="1.10.10.10">
    <property type="entry name" value="Winged helix-like DNA-binding domain superfamily/Winged helix DNA-binding domain"/>
    <property type="match status" value="1"/>
</dbReference>
<feature type="compositionally biased region" description="Low complexity" evidence="11">
    <location>
        <begin position="10"/>
        <end position="24"/>
    </location>
</feature>
<evidence type="ECO:0000256" key="1">
    <source>
        <dbReference type="ARBA" id="ARBA00005443"/>
    </source>
</evidence>
<dbReference type="InterPro" id="IPR036388">
    <property type="entry name" value="WH-like_DNA-bd_sf"/>
</dbReference>
<feature type="compositionally biased region" description="Acidic residues" evidence="11">
    <location>
        <begin position="372"/>
        <end position="391"/>
    </location>
</feature>
<keyword evidence="2 10" id="KW-0813">Transport</keyword>
<evidence type="ECO:0000256" key="12">
    <source>
        <dbReference type="SAM" id="Phobius"/>
    </source>
</evidence>
<feature type="transmembrane region" description="Helical" evidence="12">
    <location>
        <begin position="163"/>
        <end position="184"/>
    </location>
</feature>
<dbReference type="Proteomes" id="UP000014071">
    <property type="component" value="Unassembled WGS sequence"/>
</dbReference>
<reference evidence="15" key="1">
    <citation type="journal article" date="2013" name="Genome Announc.">
        <title>Draft genome sequence of the basidiomycetous yeast-like fungus Pseudozyma hubeiensis SY62, which produces an abundant amount of the biosurfactant mannosylerythritol lipids.</title>
        <authorList>
            <person name="Konishi M."/>
            <person name="Hatada Y."/>
            <person name="Horiuchi J."/>
        </authorList>
    </citation>
    <scope>NUCLEOTIDE SEQUENCE [LARGE SCALE GENOMIC DNA]</scope>
    <source>
        <strain evidence="15">SY62</strain>
    </source>
</reference>
<dbReference type="GO" id="GO:0005102">
    <property type="term" value="F:signaling receptor binding"/>
    <property type="evidence" value="ECO:0007669"/>
    <property type="project" value="TreeGrafter"/>
</dbReference>
<dbReference type="GO" id="GO:0016560">
    <property type="term" value="P:protein import into peroxisome matrix, docking"/>
    <property type="evidence" value="ECO:0007669"/>
    <property type="project" value="UniProtKB-UniRule"/>
</dbReference>
<protein>
    <recommendedName>
        <fullName evidence="7 10">Peroxisomal membrane protein PEX14</fullName>
    </recommendedName>
    <alternativeName>
        <fullName evidence="8 10">Peroxin-14</fullName>
    </alternativeName>
</protein>
<keyword evidence="5 10" id="KW-0472">Membrane</keyword>
<keyword evidence="4" id="KW-0811">Translocation</keyword>
<comment type="subcellular location">
    <subcellularLocation>
        <location evidence="9 10">Peroxisome membrane</location>
    </subcellularLocation>
</comment>
<feature type="compositionally biased region" description="Basic and acidic residues" evidence="11">
    <location>
        <begin position="52"/>
        <end position="70"/>
    </location>
</feature>
<evidence type="ECO:0000256" key="11">
    <source>
        <dbReference type="SAM" id="MobiDB-lite"/>
    </source>
</evidence>
<gene>
    <name evidence="14" type="ORF">PHSY_007123</name>
</gene>
<dbReference type="OrthoDB" id="441517at2759"/>
<dbReference type="EMBL" id="DF238831">
    <property type="protein sequence ID" value="GAC99521.1"/>
    <property type="molecule type" value="Genomic_DNA"/>
</dbReference>
<feature type="compositionally biased region" description="Low complexity" evidence="11">
    <location>
        <begin position="406"/>
        <end position="417"/>
    </location>
</feature>
<dbReference type="PANTHER" id="PTHR23058:SF0">
    <property type="entry name" value="PEROXISOMAL MEMBRANE PROTEIN PEX14"/>
    <property type="match status" value="1"/>
</dbReference>
<keyword evidence="15" id="KW-1185">Reference proteome</keyword>
<feature type="region of interest" description="Disordered" evidence="11">
    <location>
        <begin position="257"/>
        <end position="316"/>
    </location>
</feature>
<feature type="region of interest" description="Disordered" evidence="11">
    <location>
        <begin position="43"/>
        <end position="95"/>
    </location>
</feature>
<name>R9PDT8_PSEHS</name>
<feature type="region of interest" description="Disordered" evidence="11">
    <location>
        <begin position="459"/>
        <end position="478"/>
    </location>
</feature>
<dbReference type="GO" id="GO:0005778">
    <property type="term" value="C:peroxisomal membrane"/>
    <property type="evidence" value="ECO:0007669"/>
    <property type="project" value="UniProtKB-SubCell"/>
</dbReference>
<keyword evidence="6 10" id="KW-0576">Peroxisome</keyword>
<dbReference type="eggNOG" id="ENOG502SF0M">
    <property type="taxonomic scope" value="Eukaryota"/>
</dbReference>
<feature type="compositionally biased region" description="Polar residues" evidence="11">
    <location>
        <begin position="74"/>
        <end position="91"/>
    </location>
</feature>
<evidence type="ECO:0000259" key="13">
    <source>
        <dbReference type="Pfam" id="PF04695"/>
    </source>
</evidence>
<keyword evidence="3 10" id="KW-0653">Protein transport</keyword>
<keyword evidence="12" id="KW-0812">Transmembrane</keyword>
<evidence type="ECO:0000256" key="8">
    <source>
        <dbReference type="ARBA" id="ARBA00029691"/>
    </source>
</evidence>
<evidence type="ECO:0000256" key="3">
    <source>
        <dbReference type="ARBA" id="ARBA00022927"/>
    </source>
</evidence>
<dbReference type="InterPro" id="IPR006785">
    <property type="entry name" value="Pex14_N"/>
</dbReference>
<evidence type="ECO:0000256" key="9">
    <source>
        <dbReference type="ARBA" id="ARBA00046271"/>
    </source>
</evidence>
<dbReference type="InterPro" id="IPR025655">
    <property type="entry name" value="PEX14"/>
</dbReference>
<dbReference type="Pfam" id="PF04695">
    <property type="entry name" value="Pex14_N"/>
    <property type="match status" value="1"/>
</dbReference>
<accession>R9PDT8</accession>
<sequence>MADDDNRTPTAEASSSSIEFSSTAHQTDDRSQILAQATRFLTSANISESASEQDKREFLRSKGLTEDEIARAFQDSTSPATRLTSQPSSPSDMDPFELAARQFDDPINADALVPPPKSYPNSPLALYYDPPTTGSTQPALAQSGQQPSPLTRYQVLLQFFRTLSYMMMLSGGLTAILVSSYRAYILPKITAMFDARSIVLKHHIVLFDRLRSSVAGLATYVPVQHARIDDAAAASPNAGSSPLKGVLKKVHFNDEIDTPEKEGVKSTQNTSGEKVVMPSTDVVVDAKTPLLSEVGSEDGSTGEGEEAEELRKTEPIDLMVPIRESLTRLVEVMKGDLAGRSTPSAAESRTSTSASRRAKVTSVTDAGSGSDSWEDDSSSASADEDDDDGLEFDPYGAYQKKHKHTQTSSSQNPSSSTSIANLKTTLVSLNADISTHAYAATSASYSGGGSAFRFAGGTDAAGSGTESPKSGDLGQADHRRRTEHECLWLVAVRSRRSCTSSSHPDPRSECQPWNHKTRETSHRAHLIEHHLCSVFDLVVFGEQLDVLCDDLFGLLFAQACLLACRIVRNQLVASIRTAPSPSIQCAFEGSTSIDEGAWSYLSIICISATSSSSSETVREQRSRAATALALLSLAAAVVASPGLPIVDRPLCNEVDLRLPSSPLSGLNGVLRTDDEELLRTPARTGVPERVAFDGDADLRIADAIPVTCYRE</sequence>
<feature type="compositionally biased region" description="Low complexity" evidence="11">
    <location>
        <begin position="340"/>
        <end position="371"/>
    </location>
</feature>
<organism evidence="14 15">
    <name type="scientific">Pseudozyma hubeiensis (strain SY62)</name>
    <name type="common">Yeast</name>
    <dbReference type="NCBI Taxonomy" id="1305764"/>
    <lineage>
        <taxon>Eukaryota</taxon>
        <taxon>Fungi</taxon>
        <taxon>Dikarya</taxon>
        <taxon>Basidiomycota</taxon>
        <taxon>Ustilaginomycotina</taxon>
        <taxon>Ustilaginomycetes</taxon>
        <taxon>Ustilaginales</taxon>
        <taxon>Ustilaginaceae</taxon>
        <taxon>Pseudozyma</taxon>
    </lineage>
</organism>
<dbReference type="GO" id="GO:1990429">
    <property type="term" value="C:peroxisomal importomer complex"/>
    <property type="evidence" value="ECO:0007669"/>
    <property type="project" value="TreeGrafter"/>
</dbReference>